<organism evidence="1 2">
    <name type="scientific">Potamilus streckersoni</name>
    <dbReference type="NCBI Taxonomy" id="2493646"/>
    <lineage>
        <taxon>Eukaryota</taxon>
        <taxon>Metazoa</taxon>
        <taxon>Spiralia</taxon>
        <taxon>Lophotrochozoa</taxon>
        <taxon>Mollusca</taxon>
        <taxon>Bivalvia</taxon>
        <taxon>Autobranchia</taxon>
        <taxon>Heteroconchia</taxon>
        <taxon>Palaeoheterodonta</taxon>
        <taxon>Unionida</taxon>
        <taxon>Unionoidea</taxon>
        <taxon>Unionidae</taxon>
        <taxon>Ambleminae</taxon>
        <taxon>Lampsilini</taxon>
        <taxon>Potamilus</taxon>
    </lineage>
</organism>
<sequence length="348" mass="39633">MEDGNLKEIHKATGGKWGGQEVNKAFKQFLINIFGNDVLNKFKVDATDDYIGLYRDFEVKKRKVSPHATDYLTFTMPLTLVDIFERESGITLTEAISQNPLAAKITIRKGNKLRLDSSLARSFFDKPVKSLLEHLQIFHDNHKKYNISVALLVGGFSESPMLRCAIQEKYSSWKVLIPDDAGLVVLKGAVLYGHDQSSIVYRVARYTYGVSVVRRFIHGEHPVEKLIVYADGKSMCADIFRKFLEEGSVIKHGQIVHEEKGFTPGRPQNDYVVIRIYASTKKDAQFTTDESCFYLGELKFGDLDLKLPRDERAVDYTITHESTDLHIHAIDHRTGRKLRASEFDIQDK</sequence>
<accession>A0AAE0SWI6</accession>
<dbReference type="Proteomes" id="UP001195483">
    <property type="component" value="Unassembled WGS sequence"/>
</dbReference>
<dbReference type="EMBL" id="JAEAOA010000455">
    <property type="protein sequence ID" value="KAK3599540.1"/>
    <property type="molecule type" value="Genomic_DNA"/>
</dbReference>
<evidence type="ECO:0000313" key="1">
    <source>
        <dbReference type="EMBL" id="KAK3599540.1"/>
    </source>
</evidence>
<name>A0AAE0SWI6_9BIVA</name>
<dbReference type="PANTHER" id="PTHR14187:SF46">
    <property type="entry name" value="HEAT SHOCK 70 KDA PROTEIN 12A"/>
    <property type="match status" value="1"/>
</dbReference>
<dbReference type="SUPFAM" id="SSF53067">
    <property type="entry name" value="Actin-like ATPase domain"/>
    <property type="match status" value="1"/>
</dbReference>
<reference evidence="1" key="2">
    <citation type="journal article" date="2021" name="Genome Biol. Evol.">
        <title>Developing a high-quality reference genome for a parasitic bivalve with doubly uniparental inheritance (Bivalvia: Unionida).</title>
        <authorList>
            <person name="Smith C.H."/>
        </authorList>
    </citation>
    <scope>NUCLEOTIDE SEQUENCE</scope>
    <source>
        <strain evidence="1">CHS0354</strain>
        <tissue evidence="1">Mantle</tissue>
    </source>
</reference>
<reference evidence="1" key="1">
    <citation type="journal article" date="2021" name="Genome Biol. Evol.">
        <title>A High-Quality Reference Genome for a Parasitic Bivalve with Doubly Uniparental Inheritance (Bivalvia: Unionida).</title>
        <authorList>
            <person name="Smith C.H."/>
        </authorList>
    </citation>
    <scope>NUCLEOTIDE SEQUENCE</scope>
    <source>
        <strain evidence="1">CHS0354</strain>
    </source>
</reference>
<reference evidence="1" key="3">
    <citation type="submission" date="2023-05" db="EMBL/GenBank/DDBJ databases">
        <authorList>
            <person name="Smith C.H."/>
        </authorList>
    </citation>
    <scope>NUCLEOTIDE SEQUENCE</scope>
    <source>
        <strain evidence="1">CHS0354</strain>
        <tissue evidence="1">Mantle</tissue>
    </source>
</reference>
<comment type="caution">
    <text evidence="1">The sequence shown here is derived from an EMBL/GenBank/DDBJ whole genome shotgun (WGS) entry which is preliminary data.</text>
</comment>
<gene>
    <name evidence="1" type="ORF">CHS0354_006675</name>
</gene>
<dbReference type="PANTHER" id="PTHR14187">
    <property type="entry name" value="ALPHA KINASE/ELONGATION FACTOR 2 KINASE"/>
    <property type="match status" value="1"/>
</dbReference>
<dbReference type="AlphaFoldDB" id="A0AAE0SWI6"/>
<evidence type="ECO:0000313" key="2">
    <source>
        <dbReference type="Proteomes" id="UP001195483"/>
    </source>
</evidence>
<protein>
    <submittedName>
        <fullName evidence="1">Uncharacterized protein</fullName>
    </submittedName>
</protein>
<proteinExistence type="predicted"/>
<keyword evidence="2" id="KW-1185">Reference proteome</keyword>
<dbReference type="InterPro" id="IPR043129">
    <property type="entry name" value="ATPase_NBD"/>
</dbReference>